<keyword evidence="2" id="KW-1185">Reference proteome</keyword>
<organism evidence="1 2">
    <name type="scientific">Hyphococcus aureus</name>
    <dbReference type="NCBI Taxonomy" id="2666033"/>
    <lineage>
        <taxon>Bacteria</taxon>
        <taxon>Pseudomonadati</taxon>
        <taxon>Pseudomonadota</taxon>
        <taxon>Alphaproteobacteria</taxon>
        <taxon>Parvularculales</taxon>
        <taxon>Parvularculaceae</taxon>
        <taxon>Hyphococcus</taxon>
    </lineage>
</organism>
<dbReference type="EMBL" id="JBHPON010000003">
    <property type="protein sequence ID" value="MFC6037553.1"/>
    <property type="molecule type" value="Genomic_DNA"/>
</dbReference>
<protein>
    <submittedName>
        <fullName evidence="1">Uncharacterized protein</fullName>
    </submittedName>
</protein>
<proteinExistence type="predicted"/>
<accession>A0ABW1L2R7</accession>
<gene>
    <name evidence="1" type="ORF">ACFMB1_18505</name>
</gene>
<evidence type="ECO:0000313" key="2">
    <source>
        <dbReference type="Proteomes" id="UP001596116"/>
    </source>
</evidence>
<reference evidence="1 2" key="1">
    <citation type="submission" date="2024-09" db="EMBL/GenBank/DDBJ databases">
        <authorList>
            <person name="Zhang Z.-H."/>
        </authorList>
    </citation>
    <scope>NUCLEOTIDE SEQUENCE [LARGE SCALE GENOMIC DNA]</scope>
    <source>
        <strain evidence="1 2">HHTR114</strain>
    </source>
</reference>
<dbReference type="Proteomes" id="UP001596116">
    <property type="component" value="Unassembled WGS sequence"/>
</dbReference>
<name>A0ABW1L2R7_9PROT</name>
<sequence>MKITQDKLDMKKFARVAVLLGEAGVPVRFVLARIAAKDQEKRRGDAGDVRRLSPRS</sequence>
<comment type="caution">
    <text evidence="1">The sequence shown here is derived from an EMBL/GenBank/DDBJ whole genome shotgun (WGS) entry which is preliminary data.</text>
</comment>
<dbReference type="RefSeq" id="WP_379881056.1">
    <property type="nucleotide sequence ID" value="NZ_JBHPON010000003.1"/>
</dbReference>
<evidence type="ECO:0000313" key="1">
    <source>
        <dbReference type="EMBL" id="MFC6037553.1"/>
    </source>
</evidence>